<evidence type="ECO:0000313" key="13">
    <source>
        <dbReference type="Proteomes" id="UP000663760"/>
    </source>
</evidence>
<evidence type="ECO:0000256" key="6">
    <source>
        <dbReference type="ARBA" id="ARBA00023136"/>
    </source>
</evidence>
<feature type="region of interest" description="Disordered" evidence="9">
    <location>
        <begin position="1"/>
        <end position="26"/>
    </location>
</feature>
<evidence type="ECO:0000313" key="12">
    <source>
        <dbReference type="EMBL" id="CAA7399550.1"/>
    </source>
</evidence>
<keyword evidence="4" id="KW-0769">Symport</keyword>
<dbReference type="OrthoDB" id="3936150at2759"/>
<proteinExistence type="inferred from homology"/>
<comment type="similarity">
    <text evidence="8">Belongs to the major facilitator superfamily. Phosphate:H(+) symporter (TC 2.A.1.9) family.</text>
</comment>
<dbReference type="InterPro" id="IPR036259">
    <property type="entry name" value="MFS_trans_sf"/>
</dbReference>
<dbReference type="EMBL" id="LR746270">
    <property type="protein sequence ID" value="CAA7399550.1"/>
    <property type="molecule type" value="Genomic_DNA"/>
</dbReference>
<feature type="transmembrane region" description="Helical" evidence="10">
    <location>
        <begin position="353"/>
        <end position="374"/>
    </location>
</feature>
<sequence>MDNEMEELVVHGSREGALPAEPRGGGAKTELSVDEIIEGHVGALGRSQILQVFLVSLAWIFDSQGTLITIFADAQPAWRCKAHAAACSPGPSMCHLAPGSWEWVDGEKSSTVAEWGLICDRKFRAGIPASVFFLGSLFGSAVHGRLADKHLGRKKTVLLSCLLTAVTGFVTSLSPNVWVYALLRFSNGFARSGIGICCLVLATEAVGRKWRGQVGQYGFFFFTVGFLSLPAIAYPTRTSWRTMYRVTSLLPLAYSVVVLPFVFESPRWLAVRGRTKEAMDVLTRLAKLNGKTLSPELAIANPVTPSAGEGKESLWSARWAIKRMLLMMLTGFGIGFLYYGVQLNVENLDFNIYFTVAVNALMEIPAVFLGSVLLAFADRRLVFSSSSFAAAASCVACIFLGRTKGSWPQLTVEAIGFMAASLAFDVLYIYCVELFPTNVRNLAVSVLRQSLMLGAAIAPQLVVLGRVTPKLSFLIFACFALFSASLTIWLPETRNTPLYETMAQQEKEEKQAAGPGTETELPKRDSPLPDA</sequence>
<dbReference type="InterPro" id="IPR020846">
    <property type="entry name" value="MFS_dom"/>
</dbReference>
<organism evidence="12 13">
    <name type="scientific">Spirodela intermedia</name>
    <name type="common">Intermediate duckweed</name>
    <dbReference type="NCBI Taxonomy" id="51605"/>
    <lineage>
        <taxon>Eukaryota</taxon>
        <taxon>Viridiplantae</taxon>
        <taxon>Streptophyta</taxon>
        <taxon>Embryophyta</taxon>
        <taxon>Tracheophyta</taxon>
        <taxon>Spermatophyta</taxon>
        <taxon>Magnoliopsida</taxon>
        <taxon>Liliopsida</taxon>
        <taxon>Araceae</taxon>
        <taxon>Lemnoideae</taxon>
        <taxon>Spirodela</taxon>
    </lineage>
</organism>
<dbReference type="Pfam" id="PF00083">
    <property type="entry name" value="Sugar_tr"/>
    <property type="match status" value="1"/>
</dbReference>
<evidence type="ECO:0000256" key="4">
    <source>
        <dbReference type="ARBA" id="ARBA00022847"/>
    </source>
</evidence>
<evidence type="ECO:0000256" key="10">
    <source>
        <dbReference type="SAM" id="Phobius"/>
    </source>
</evidence>
<dbReference type="SUPFAM" id="SSF103473">
    <property type="entry name" value="MFS general substrate transporter"/>
    <property type="match status" value="1"/>
</dbReference>
<dbReference type="GO" id="GO:0016020">
    <property type="term" value="C:membrane"/>
    <property type="evidence" value="ECO:0007669"/>
    <property type="project" value="UniProtKB-SubCell"/>
</dbReference>
<evidence type="ECO:0000259" key="11">
    <source>
        <dbReference type="PROSITE" id="PS50850"/>
    </source>
</evidence>
<feature type="transmembrane region" description="Helical" evidence="10">
    <location>
        <begin position="381"/>
        <end position="401"/>
    </location>
</feature>
<feature type="transmembrane region" description="Helical" evidence="10">
    <location>
        <begin position="471"/>
        <end position="490"/>
    </location>
</feature>
<feature type="transmembrane region" description="Helical" evidence="10">
    <location>
        <begin position="125"/>
        <end position="144"/>
    </location>
</feature>
<feature type="transmembrane region" description="Helical" evidence="10">
    <location>
        <begin position="324"/>
        <end position="341"/>
    </location>
</feature>
<feature type="transmembrane region" description="Helical" evidence="10">
    <location>
        <begin position="407"/>
        <end position="430"/>
    </location>
</feature>
<keyword evidence="3 10" id="KW-0812">Transmembrane</keyword>
<evidence type="ECO:0000256" key="5">
    <source>
        <dbReference type="ARBA" id="ARBA00022989"/>
    </source>
</evidence>
<keyword evidence="13" id="KW-1185">Reference proteome</keyword>
<feature type="transmembrane region" description="Helical" evidence="10">
    <location>
        <begin position="219"/>
        <end position="236"/>
    </location>
</feature>
<evidence type="ECO:0000256" key="9">
    <source>
        <dbReference type="SAM" id="MobiDB-lite"/>
    </source>
</evidence>
<protein>
    <recommendedName>
        <fullName evidence="7">H(+)/Pi cotransporter</fullName>
    </recommendedName>
</protein>
<dbReference type="Proteomes" id="UP000663760">
    <property type="component" value="Chromosome 7"/>
</dbReference>
<dbReference type="GO" id="GO:0006817">
    <property type="term" value="P:phosphate ion transport"/>
    <property type="evidence" value="ECO:0007669"/>
    <property type="project" value="UniProtKB-KW"/>
</dbReference>
<evidence type="ECO:0000256" key="1">
    <source>
        <dbReference type="ARBA" id="ARBA00004141"/>
    </source>
</evidence>
<dbReference type="InterPro" id="IPR005828">
    <property type="entry name" value="MFS_sugar_transport-like"/>
</dbReference>
<name>A0A7I8KP23_SPIIN</name>
<feature type="transmembrane region" description="Helical" evidence="10">
    <location>
        <begin position="242"/>
        <end position="263"/>
    </location>
</feature>
<dbReference type="AlphaFoldDB" id="A0A7I8KP23"/>
<feature type="transmembrane region" description="Helical" evidence="10">
    <location>
        <begin position="442"/>
        <end position="465"/>
    </location>
</feature>
<reference evidence="12" key="1">
    <citation type="submission" date="2020-02" db="EMBL/GenBank/DDBJ databases">
        <authorList>
            <person name="Scholz U."/>
            <person name="Mascher M."/>
            <person name="Fiebig A."/>
        </authorList>
    </citation>
    <scope>NUCLEOTIDE SEQUENCE</scope>
</reference>
<keyword evidence="2" id="KW-0592">Phosphate transport</keyword>
<feature type="compositionally biased region" description="Basic and acidic residues" evidence="9">
    <location>
        <begin position="520"/>
        <end position="531"/>
    </location>
</feature>
<evidence type="ECO:0000256" key="7">
    <source>
        <dbReference type="ARBA" id="ARBA00032043"/>
    </source>
</evidence>
<gene>
    <name evidence="12" type="ORF">SI8410_07010220</name>
</gene>
<feature type="transmembrane region" description="Helical" evidence="10">
    <location>
        <begin position="189"/>
        <end position="207"/>
    </location>
</feature>
<feature type="domain" description="Major facilitator superfamily (MFS) profile" evidence="11">
    <location>
        <begin position="51"/>
        <end position="495"/>
    </location>
</feature>
<keyword evidence="6 10" id="KW-0472">Membrane</keyword>
<evidence type="ECO:0000256" key="8">
    <source>
        <dbReference type="ARBA" id="ARBA00044504"/>
    </source>
</evidence>
<comment type="subcellular location">
    <subcellularLocation>
        <location evidence="1">Membrane</location>
        <topology evidence="1">Multi-pass membrane protein</topology>
    </subcellularLocation>
</comment>
<evidence type="ECO:0000256" key="3">
    <source>
        <dbReference type="ARBA" id="ARBA00022692"/>
    </source>
</evidence>
<dbReference type="GO" id="GO:0015293">
    <property type="term" value="F:symporter activity"/>
    <property type="evidence" value="ECO:0007669"/>
    <property type="project" value="UniProtKB-KW"/>
</dbReference>
<dbReference type="Gene3D" id="1.20.1250.20">
    <property type="entry name" value="MFS general substrate transporter like domains"/>
    <property type="match status" value="1"/>
</dbReference>
<dbReference type="PROSITE" id="PS50850">
    <property type="entry name" value="MFS"/>
    <property type="match status" value="1"/>
</dbReference>
<feature type="transmembrane region" description="Helical" evidence="10">
    <location>
        <begin position="156"/>
        <end position="183"/>
    </location>
</feature>
<feature type="region of interest" description="Disordered" evidence="9">
    <location>
        <begin position="503"/>
        <end position="531"/>
    </location>
</feature>
<keyword evidence="2" id="KW-0813">Transport</keyword>
<keyword evidence="5 10" id="KW-1133">Transmembrane helix</keyword>
<dbReference type="PANTHER" id="PTHR24064">
    <property type="entry name" value="SOLUTE CARRIER FAMILY 22 MEMBER"/>
    <property type="match status" value="1"/>
</dbReference>
<accession>A0A7I8KP23</accession>
<evidence type="ECO:0000256" key="2">
    <source>
        <dbReference type="ARBA" id="ARBA00022592"/>
    </source>
</evidence>